<organism evidence="1 2">
    <name type="scientific">Vibrio ishigakensis</name>
    <dbReference type="NCBI Taxonomy" id="1481914"/>
    <lineage>
        <taxon>Bacteria</taxon>
        <taxon>Pseudomonadati</taxon>
        <taxon>Pseudomonadota</taxon>
        <taxon>Gammaproteobacteria</taxon>
        <taxon>Vibrionales</taxon>
        <taxon>Vibrionaceae</taxon>
        <taxon>Vibrio</taxon>
    </lineage>
</organism>
<dbReference type="Pfam" id="PF05787">
    <property type="entry name" value="PhoX"/>
    <property type="match status" value="1"/>
</dbReference>
<evidence type="ECO:0000313" key="2">
    <source>
        <dbReference type="Proteomes" id="UP000031670"/>
    </source>
</evidence>
<sequence length="95" mass="10514">MPKGYKAEPLISWGDPIFVDAPEFAQDGKQNSAAQAMQFGDNTDGMSLFPISKDRAVLAINNEYTNYEYLFAHQGKSMTADDVKKAQSRAWCNGC</sequence>
<name>A0A0B8PG81_9VIBR</name>
<gene>
    <name evidence="1" type="ORF">JCM19232_5097</name>
</gene>
<dbReference type="EMBL" id="BBSA01000005">
    <property type="protein sequence ID" value="GAM62133.1"/>
    <property type="molecule type" value="Genomic_DNA"/>
</dbReference>
<reference evidence="1 2" key="1">
    <citation type="submission" date="2015-01" db="EMBL/GenBank/DDBJ databases">
        <title>Vibrio sp. C5 JCM 19232 whole genome shotgun sequence.</title>
        <authorList>
            <person name="Sawabe T."/>
            <person name="Meirelles P."/>
            <person name="Feng G."/>
            <person name="Sayaka M."/>
            <person name="Hattori M."/>
            <person name="Ohkuma M."/>
        </authorList>
    </citation>
    <scope>NUCLEOTIDE SEQUENCE [LARGE SCALE GENOMIC DNA]</scope>
    <source>
        <strain evidence="1 2">JCM19232</strain>
    </source>
</reference>
<dbReference type="Proteomes" id="UP000031670">
    <property type="component" value="Unassembled WGS sequence"/>
</dbReference>
<comment type="caution">
    <text evidence="1">The sequence shown here is derived from an EMBL/GenBank/DDBJ whole genome shotgun (WGS) entry which is preliminary data.</text>
</comment>
<protein>
    <submittedName>
        <fullName evidence="1">Putative phosphatase</fullName>
    </submittedName>
</protein>
<dbReference type="InterPro" id="IPR008557">
    <property type="entry name" value="PhoX"/>
</dbReference>
<reference evidence="1 2" key="2">
    <citation type="submission" date="2015-01" db="EMBL/GenBank/DDBJ databases">
        <authorList>
            <consortium name="NBRP consortium"/>
            <person name="Sawabe T."/>
            <person name="Meirelles P."/>
            <person name="Feng G."/>
            <person name="Sayaka M."/>
            <person name="Hattori M."/>
            <person name="Ohkuma M."/>
        </authorList>
    </citation>
    <scope>NUCLEOTIDE SEQUENCE [LARGE SCALE GENOMIC DNA]</scope>
    <source>
        <strain evidence="1 2">JCM19232</strain>
    </source>
</reference>
<dbReference type="AlphaFoldDB" id="A0A0B8PG81"/>
<evidence type="ECO:0000313" key="1">
    <source>
        <dbReference type="EMBL" id="GAM62133.1"/>
    </source>
</evidence>
<accession>A0A0B8PG81</accession>
<proteinExistence type="predicted"/>